<dbReference type="AlphaFoldDB" id="E8LX78"/>
<dbReference type="InterPro" id="IPR036568">
    <property type="entry name" value="GGCT-like_sf"/>
</dbReference>
<proteinExistence type="inferred from homology"/>
<dbReference type="Pfam" id="PF06094">
    <property type="entry name" value="GGACT"/>
    <property type="match status" value="1"/>
</dbReference>
<dbReference type="InterPro" id="IPR039126">
    <property type="entry name" value="GGACT"/>
</dbReference>
<comment type="similarity">
    <text evidence="1 3">Belongs to the gamma-glutamylcyclotransferase family.</text>
</comment>
<dbReference type="STRING" id="945543.VIBR0546_01401"/>
<dbReference type="GO" id="GO:0005829">
    <property type="term" value="C:cytosol"/>
    <property type="evidence" value="ECO:0007669"/>
    <property type="project" value="TreeGrafter"/>
</dbReference>
<evidence type="ECO:0000259" key="4">
    <source>
        <dbReference type="Pfam" id="PF06094"/>
    </source>
</evidence>
<dbReference type="OrthoDB" id="482277at2"/>
<feature type="domain" description="Gamma-glutamylcyclotransferase AIG2-like" evidence="4">
    <location>
        <begin position="5"/>
        <end position="112"/>
    </location>
</feature>
<dbReference type="eggNOG" id="COG2105">
    <property type="taxonomic scope" value="Bacteria"/>
</dbReference>
<dbReference type="PANTHER" id="PTHR12510:SF4">
    <property type="entry name" value="GAMMA-GLUTAMYLAMINECYCLOTRANSFERASE"/>
    <property type="match status" value="1"/>
</dbReference>
<dbReference type="CDD" id="cd06661">
    <property type="entry name" value="GGCT_like"/>
    <property type="match status" value="1"/>
</dbReference>
<evidence type="ECO:0000256" key="3">
    <source>
        <dbReference type="RuleBase" id="RU367036"/>
    </source>
</evidence>
<sequence>MQHLVFVYGTLRHGERNHHLLANSQCLGNFTTPPVYSLYDLGAYPAVTEGHSAIFGEVYLIDDQTLKQLDIIEDVPVTYRREQIETTFGLAWVYIYQDISQLDVLIASGDWSQKV</sequence>
<evidence type="ECO:0000313" key="6">
    <source>
        <dbReference type="Proteomes" id="UP000004371"/>
    </source>
</evidence>
<evidence type="ECO:0000256" key="2">
    <source>
        <dbReference type="PIRSR" id="PIRSR639126-1"/>
    </source>
</evidence>
<evidence type="ECO:0000313" key="5">
    <source>
        <dbReference type="EMBL" id="EGA64697.1"/>
    </source>
</evidence>
<dbReference type="Gene3D" id="3.10.490.10">
    <property type="entry name" value="Gamma-glutamyl cyclotransferase-like"/>
    <property type="match status" value="1"/>
</dbReference>
<protein>
    <recommendedName>
        <fullName evidence="3">Gamma-glutamylcyclotransferase family protein</fullName>
    </recommendedName>
</protein>
<dbReference type="EMBL" id="AEVS01000079">
    <property type="protein sequence ID" value="EGA64697.1"/>
    <property type="molecule type" value="Genomic_DNA"/>
</dbReference>
<dbReference type="InterPro" id="IPR009288">
    <property type="entry name" value="AIG2-like_dom"/>
</dbReference>
<dbReference type="SUPFAM" id="SSF110857">
    <property type="entry name" value="Gamma-glutamyl cyclotransferase-like"/>
    <property type="match status" value="1"/>
</dbReference>
<comment type="caution">
    <text evidence="5">The sequence shown here is derived from an EMBL/GenBank/DDBJ whole genome shotgun (WGS) entry which is preliminary data.</text>
</comment>
<dbReference type="GO" id="GO:0061929">
    <property type="term" value="F:gamma-glutamylaminecyclotransferase activity"/>
    <property type="evidence" value="ECO:0007669"/>
    <property type="project" value="InterPro"/>
</dbReference>
<name>E8LX78_9VIBR</name>
<keyword evidence="6" id="KW-1185">Reference proteome</keyword>
<feature type="active site" description="Proton acceptor" evidence="2">
    <location>
        <position position="73"/>
    </location>
</feature>
<organism evidence="5 6">
    <name type="scientific">Vibrio brasiliensis LMG 20546</name>
    <dbReference type="NCBI Taxonomy" id="945543"/>
    <lineage>
        <taxon>Bacteria</taxon>
        <taxon>Pseudomonadati</taxon>
        <taxon>Pseudomonadota</taxon>
        <taxon>Gammaproteobacteria</taxon>
        <taxon>Vibrionales</taxon>
        <taxon>Vibrionaceae</taxon>
        <taxon>Vibrio</taxon>
        <taxon>Vibrio oreintalis group</taxon>
    </lineage>
</organism>
<dbReference type="InterPro" id="IPR013024">
    <property type="entry name" value="GGCT-like"/>
</dbReference>
<dbReference type="PANTHER" id="PTHR12510">
    <property type="entry name" value="TROPONIN C-AKIN-1 PROTEIN"/>
    <property type="match status" value="1"/>
</dbReference>
<gene>
    <name evidence="5" type="ORF">VIBR0546_01401</name>
</gene>
<evidence type="ECO:0000256" key="1">
    <source>
        <dbReference type="ARBA" id="ARBA00008861"/>
    </source>
</evidence>
<accession>E8LX78</accession>
<reference evidence="5 6" key="1">
    <citation type="journal article" date="2012" name="Int. J. Syst. Evol. Microbiol.">
        <title>Vibrio caribbeanicus sp. nov., isolated from the marine sponge Scleritoderma cyanea.</title>
        <authorList>
            <person name="Hoffmann M."/>
            <person name="Monday S.R."/>
            <person name="Allard M.W."/>
            <person name="Strain E.A."/>
            <person name="Whittaker P."/>
            <person name="Naum M."/>
            <person name="McCarthy P.J."/>
            <person name="Lopez J.V."/>
            <person name="Fischer M."/>
            <person name="Brown E.W."/>
        </authorList>
    </citation>
    <scope>NUCLEOTIDE SEQUENCE [LARGE SCALE GENOMIC DNA]</scope>
    <source>
        <strain evidence="5 6">LMG 20546</strain>
    </source>
</reference>
<dbReference type="RefSeq" id="WP_006880457.1">
    <property type="nucleotide sequence ID" value="NZ_AEVS01000079.1"/>
</dbReference>
<dbReference type="Proteomes" id="UP000004371">
    <property type="component" value="Unassembled WGS sequence"/>
</dbReference>